<sequence>MAFTMAQKIKMPIATAIIGKSIGVKSLKKS</sequence>
<accession>X1KM69</accession>
<gene>
    <name evidence="1" type="ORF">S06H3_03250</name>
</gene>
<dbReference type="AlphaFoldDB" id="X1KM69"/>
<feature type="non-terminal residue" evidence="1">
    <location>
        <position position="30"/>
    </location>
</feature>
<reference evidence="1" key="1">
    <citation type="journal article" date="2014" name="Front. Microbiol.">
        <title>High frequency of phylogenetically diverse reductive dehalogenase-homologous genes in deep subseafloor sedimentary metagenomes.</title>
        <authorList>
            <person name="Kawai M."/>
            <person name="Futagami T."/>
            <person name="Toyoda A."/>
            <person name="Takaki Y."/>
            <person name="Nishi S."/>
            <person name="Hori S."/>
            <person name="Arai W."/>
            <person name="Tsubouchi T."/>
            <person name="Morono Y."/>
            <person name="Uchiyama I."/>
            <person name="Ito T."/>
            <person name="Fujiyama A."/>
            <person name="Inagaki F."/>
            <person name="Takami H."/>
        </authorList>
    </citation>
    <scope>NUCLEOTIDE SEQUENCE</scope>
    <source>
        <strain evidence="1">Expedition CK06-06</strain>
    </source>
</reference>
<comment type="caution">
    <text evidence="1">The sequence shown here is derived from an EMBL/GenBank/DDBJ whole genome shotgun (WGS) entry which is preliminary data.</text>
</comment>
<evidence type="ECO:0000313" key="1">
    <source>
        <dbReference type="EMBL" id="GAH91229.1"/>
    </source>
</evidence>
<protein>
    <submittedName>
        <fullName evidence="1">Uncharacterized protein</fullName>
    </submittedName>
</protein>
<proteinExistence type="predicted"/>
<dbReference type="EMBL" id="BARV01001037">
    <property type="protein sequence ID" value="GAH91229.1"/>
    <property type="molecule type" value="Genomic_DNA"/>
</dbReference>
<organism evidence="1">
    <name type="scientific">marine sediment metagenome</name>
    <dbReference type="NCBI Taxonomy" id="412755"/>
    <lineage>
        <taxon>unclassified sequences</taxon>
        <taxon>metagenomes</taxon>
        <taxon>ecological metagenomes</taxon>
    </lineage>
</organism>
<name>X1KM69_9ZZZZ</name>